<accession>A0A1G9U774</accession>
<dbReference type="InterPro" id="IPR043770">
    <property type="entry name" value="DUF5716_C"/>
</dbReference>
<dbReference type="Proteomes" id="UP000187651">
    <property type="component" value="Unassembled WGS sequence"/>
</dbReference>
<feature type="domain" description="DUF5716" evidence="1">
    <location>
        <begin position="91"/>
        <end position="387"/>
    </location>
</feature>
<name>A0A1G9U774_9FIRM</name>
<dbReference type="RefSeq" id="WP_074520883.1">
    <property type="nucleotide sequence ID" value="NZ_FNHZ01000001.1"/>
</dbReference>
<protein>
    <recommendedName>
        <fullName evidence="1">DUF5716 domain-containing protein</fullName>
    </recommendedName>
</protein>
<evidence type="ECO:0000259" key="1">
    <source>
        <dbReference type="Pfam" id="PF18980"/>
    </source>
</evidence>
<reference evidence="3" key="1">
    <citation type="submission" date="2016-10" db="EMBL/GenBank/DDBJ databases">
        <authorList>
            <person name="Varghese N."/>
            <person name="Submissions S."/>
        </authorList>
    </citation>
    <scope>NUCLEOTIDE SEQUENCE [LARGE SCALE GENOMIC DNA]</scope>
    <source>
        <strain evidence="3">M83</strain>
    </source>
</reference>
<evidence type="ECO:0000313" key="2">
    <source>
        <dbReference type="EMBL" id="SDM55713.1"/>
    </source>
</evidence>
<dbReference type="EMBL" id="FNHZ01000001">
    <property type="protein sequence ID" value="SDM55713.1"/>
    <property type="molecule type" value="Genomic_DNA"/>
</dbReference>
<keyword evidence="3" id="KW-1185">Reference proteome</keyword>
<evidence type="ECO:0000313" key="3">
    <source>
        <dbReference type="Proteomes" id="UP000187651"/>
    </source>
</evidence>
<dbReference type="AlphaFoldDB" id="A0A1G9U774"/>
<gene>
    <name evidence="2" type="ORF">SAMN05216544_0642</name>
</gene>
<dbReference type="OrthoDB" id="1918132at2"/>
<sequence>MESLENVSGLIIGMDLNEDVAMLSYYDYNNNIVNQLEFDNRQEYFLNKPLKELVKDVEGVREGEYRELTNLLSSLLDAAANKTGISVISCLTVVLHNYSIDYLNAIKRVFQNLGLNQANSQVISKGESFAYYAYSQKRELYIGGVCLVDFEENGLKYIRLNSKRSNNVDYIIEDKKIYNSIEFKEVLNKEKSLEDVEDLLISSLNEFLDRKMISSIYLTGAGFNTDKLPKNYTKLITSRKKAFIGNNLYSKGACYSALEYIRPKVFDNTVLLSEQRIMVGIELDILDKGVPKRFRLIKPGTNWFMADRSIDFIIEDMREIKLHILTADNRFDDESIDISDFPYREGKTTRISISVKFFSSDRCQIVVKDLGFGDFFKSSGKLVYKDLDFAI</sequence>
<organism evidence="2 3">
    <name type="scientific">Lachnospira pectinoschiza</name>
    <dbReference type="NCBI Taxonomy" id="28052"/>
    <lineage>
        <taxon>Bacteria</taxon>
        <taxon>Bacillati</taxon>
        <taxon>Bacillota</taxon>
        <taxon>Clostridia</taxon>
        <taxon>Lachnospirales</taxon>
        <taxon>Lachnospiraceae</taxon>
        <taxon>Lachnospira</taxon>
    </lineage>
</organism>
<proteinExistence type="predicted"/>
<dbReference type="Pfam" id="PF18980">
    <property type="entry name" value="DUF5716_C"/>
    <property type="match status" value="1"/>
</dbReference>